<dbReference type="Pfam" id="PF02861">
    <property type="entry name" value="Clp_N"/>
    <property type="match status" value="1"/>
</dbReference>
<evidence type="ECO:0000256" key="9">
    <source>
        <dbReference type="RuleBase" id="RU362034"/>
    </source>
</evidence>
<dbReference type="PANTHER" id="PTHR11638:SF18">
    <property type="entry name" value="HEAT SHOCK PROTEIN 104"/>
    <property type="match status" value="1"/>
</dbReference>
<dbReference type="InterPro" id="IPR041546">
    <property type="entry name" value="ClpA/ClpB_AAA_lid"/>
</dbReference>
<dbReference type="SUPFAM" id="SSF81923">
    <property type="entry name" value="Double Clp-N motif"/>
    <property type="match status" value="1"/>
</dbReference>
<dbReference type="InterPro" id="IPR003593">
    <property type="entry name" value="AAA+_ATPase"/>
</dbReference>
<evidence type="ECO:0000256" key="2">
    <source>
        <dbReference type="ARBA" id="ARBA00022737"/>
    </source>
</evidence>
<keyword evidence="6 9" id="KW-0143">Chaperone</keyword>
<keyword evidence="9" id="KW-0963">Cytoplasm</keyword>
<dbReference type="FunFam" id="3.40.50.300:FF:000025">
    <property type="entry name" value="ATP-dependent Clp protease subunit"/>
    <property type="match status" value="1"/>
</dbReference>
<dbReference type="Pfam" id="PF17871">
    <property type="entry name" value="AAA_lid_9"/>
    <property type="match status" value="1"/>
</dbReference>
<dbReference type="InterPro" id="IPR050130">
    <property type="entry name" value="ClpA_ClpB"/>
</dbReference>
<feature type="coiled-coil region" evidence="9">
    <location>
        <begin position="415"/>
        <end position="495"/>
    </location>
</feature>
<accession>A0A1F5WT34</accession>
<dbReference type="GO" id="GO:0005524">
    <property type="term" value="F:ATP binding"/>
    <property type="evidence" value="ECO:0007669"/>
    <property type="project" value="UniProtKB-UniRule"/>
</dbReference>
<keyword evidence="3 9" id="KW-0547">Nucleotide-binding</keyword>
<dbReference type="PRINTS" id="PR00300">
    <property type="entry name" value="CLPPROTEASEA"/>
</dbReference>
<dbReference type="NCBIfam" id="TIGR03346">
    <property type="entry name" value="chaperone_ClpB"/>
    <property type="match status" value="1"/>
</dbReference>
<keyword evidence="2 8" id="KW-0677">Repeat</keyword>
<dbReference type="SUPFAM" id="SSF52540">
    <property type="entry name" value="P-loop containing nucleoside triphosphate hydrolases"/>
    <property type="match status" value="2"/>
</dbReference>
<sequence length="892" mass="99965">MPPFSQFTIKAQEALKKAHELAIERGSSQIDAMHLLAALSLQEEGIVPAILDKLEIDHGSLIDMVLNSLDNTLRTNILSPSHQIYLTPELAKVLEEAHKAAAFLKDDFISTEHLFLGILEAPSKAKELLSRFTLNKEMILRALADLRGTQHVTDIEPENKYQALEKYARNLTRLAREDKLDPVVGRDEEIRRVMQVLSRRTKNNPVLIGEAGVGKTAIAEGLAQRIAAGDVPEILKNKELISLDLGSLVAGTKYRGEFEERLKAVIKELERASGKILLFIDEVHTLVGAGAAEGAMDASNMLKPALAKGELHAIGATTIKEYQKYIERDAALARRFQPVFVEEPSADDTVSILRGIKNKYELHHGIRITDSAILAAVNLSARYITDRFLPDKAIDLIDEAASSLRLQMDSMPDELEHTRREIMKLEIEKEALKKESDAESKQKIRKAQKNIEELREKTGDLELRWKSEKETIGAIRQLKKDLDVLRGEAEIAERKADLAKVAEIRYGRIPEAEKKLFAEEGKLRKLQSHKRILKEEITEDDIADIVSRWTGIPIKRILESEANKLMRVEADLKKRVVGQDEAISKIASSIRRSRAGIADEKRPIGSFIFLGPTGVGKTELALALAEFMFNDEKALVRVDMSEYMERHAVSKFIGSPPGYVGYEEGGQLTEIVRHRPYAVLLFDEIEKAHPEVFNVMLQILDNGQLTDAKGRAVNFKNSVIIMTSNIGGEFVREMEGLGLGFVGEKDDMARKEEDLKNKIQKSLEHHFRPEFLNRLDEIIIFNGLDPAALKEIAKIQLSKLTARIKSRNISISITHSAEDALAKEGYDPHYGARPLRRIIQSKILNPLAESIISGKIKEGDGVIVDWKNNAYIIELKKSRVLHKLKKLKVAAA</sequence>
<dbReference type="SMART" id="SM01086">
    <property type="entry name" value="ClpB_D2-small"/>
    <property type="match status" value="1"/>
</dbReference>
<dbReference type="PROSITE" id="PS51903">
    <property type="entry name" value="CLP_R"/>
    <property type="match status" value="1"/>
</dbReference>
<evidence type="ECO:0000256" key="6">
    <source>
        <dbReference type="ARBA" id="ARBA00023186"/>
    </source>
</evidence>
<reference evidence="11 12" key="1">
    <citation type="journal article" date="2016" name="Nat. Commun.">
        <title>Thousands of microbial genomes shed light on interconnected biogeochemical processes in an aquifer system.</title>
        <authorList>
            <person name="Anantharaman K."/>
            <person name="Brown C.T."/>
            <person name="Hug L.A."/>
            <person name="Sharon I."/>
            <person name="Castelle C.J."/>
            <person name="Probst A.J."/>
            <person name="Thomas B.C."/>
            <person name="Singh A."/>
            <person name="Wilkins M.J."/>
            <person name="Karaoz U."/>
            <person name="Brodie E.L."/>
            <person name="Williams K.H."/>
            <person name="Hubbard S.S."/>
            <person name="Banfield J.F."/>
        </authorList>
    </citation>
    <scope>NUCLEOTIDE SEQUENCE [LARGE SCALE GENOMIC DNA]</scope>
</reference>
<evidence type="ECO:0000259" key="10">
    <source>
        <dbReference type="PROSITE" id="PS51903"/>
    </source>
</evidence>
<dbReference type="GO" id="GO:0005737">
    <property type="term" value="C:cytoplasm"/>
    <property type="evidence" value="ECO:0007669"/>
    <property type="project" value="UniProtKB-SubCell"/>
</dbReference>
<name>A0A1F5WT34_9BACT</name>
<dbReference type="GO" id="GO:0016887">
    <property type="term" value="F:ATP hydrolysis activity"/>
    <property type="evidence" value="ECO:0007669"/>
    <property type="project" value="InterPro"/>
</dbReference>
<evidence type="ECO:0000256" key="5">
    <source>
        <dbReference type="ARBA" id="ARBA00023054"/>
    </source>
</evidence>
<dbReference type="InterPro" id="IPR019489">
    <property type="entry name" value="Clp_ATPase_C"/>
</dbReference>
<dbReference type="InterPro" id="IPR004176">
    <property type="entry name" value="Clp_R_N"/>
</dbReference>
<evidence type="ECO:0000256" key="4">
    <source>
        <dbReference type="ARBA" id="ARBA00022840"/>
    </source>
</evidence>
<keyword evidence="5 9" id="KW-0175">Coiled coil</keyword>
<dbReference type="Gene3D" id="1.10.1780.10">
    <property type="entry name" value="Clp, N-terminal domain"/>
    <property type="match status" value="1"/>
</dbReference>
<dbReference type="Gene3D" id="1.10.8.60">
    <property type="match status" value="1"/>
</dbReference>
<comment type="function">
    <text evidence="9">Part of a stress-induced multi-chaperone system, it is involved in the recovery of the cell from heat-induced damage, in cooperation with DnaK, DnaJ and GrpE.</text>
</comment>
<dbReference type="FunFam" id="3.40.50.300:FF:000010">
    <property type="entry name" value="Chaperone clpB 1, putative"/>
    <property type="match status" value="1"/>
</dbReference>
<comment type="caution">
    <text evidence="11">The sequence shown here is derived from an EMBL/GenBank/DDBJ whole genome shotgun (WGS) entry which is preliminary data.</text>
</comment>
<organism evidence="11 12">
    <name type="scientific">Candidatus Giovannonibacteria bacterium RIFCSPHIGHO2_02_43_13</name>
    <dbReference type="NCBI Taxonomy" id="1798330"/>
    <lineage>
        <taxon>Bacteria</taxon>
        <taxon>Candidatus Giovannoniibacteriota</taxon>
    </lineage>
</organism>
<dbReference type="GO" id="GO:0034605">
    <property type="term" value="P:cellular response to heat"/>
    <property type="evidence" value="ECO:0007669"/>
    <property type="project" value="TreeGrafter"/>
</dbReference>
<dbReference type="FunFam" id="3.40.50.300:FF:000120">
    <property type="entry name" value="ATP-dependent chaperone ClpB"/>
    <property type="match status" value="1"/>
</dbReference>
<dbReference type="Proteomes" id="UP000178425">
    <property type="component" value="Unassembled WGS sequence"/>
</dbReference>
<protein>
    <recommendedName>
        <fullName evidence="9">Chaperone protein ClpB</fullName>
    </recommendedName>
</protein>
<evidence type="ECO:0000256" key="7">
    <source>
        <dbReference type="ARBA" id="ARBA00026057"/>
    </source>
</evidence>
<dbReference type="GO" id="GO:0042026">
    <property type="term" value="P:protein refolding"/>
    <property type="evidence" value="ECO:0007669"/>
    <property type="project" value="UniProtKB-UniRule"/>
</dbReference>
<dbReference type="Gene3D" id="3.40.50.300">
    <property type="entry name" value="P-loop containing nucleotide triphosphate hydrolases"/>
    <property type="match status" value="3"/>
</dbReference>
<evidence type="ECO:0000313" key="12">
    <source>
        <dbReference type="Proteomes" id="UP000178425"/>
    </source>
</evidence>
<dbReference type="AlphaFoldDB" id="A0A1F5WT34"/>
<dbReference type="InterPro" id="IPR017730">
    <property type="entry name" value="Chaperonin_ClpB"/>
</dbReference>
<comment type="subunit">
    <text evidence="7">Homohexamer. The oligomerization is ATP-dependent.</text>
</comment>
<dbReference type="CDD" id="cd19499">
    <property type="entry name" value="RecA-like_ClpB_Hsp104-like"/>
    <property type="match status" value="1"/>
</dbReference>
<proteinExistence type="inferred from homology"/>
<keyword evidence="9" id="KW-0346">Stress response</keyword>
<evidence type="ECO:0000256" key="1">
    <source>
        <dbReference type="ARBA" id="ARBA00008675"/>
    </source>
</evidence>
<evidence type="ECO:0000256" key="8">
    <source>
        <dbReference type="PROSITE-ProRule" id="PRU01251"/>
    </source>
</evidence>
<dbReference type="InterPro" id="IPR036628">
    <property type="entry name" value="Clp_N_dom_sf"/>
</dbReference>
<dbReference type="PROSITE" id="PS00870">
    <property type="entry name" value="CLPAB_1"/>
    <property type="match status" value="1"/>
</dbReference>
<evidence type="ECO:0000313" key="11">
    <source>
        <dbReference type="EMBL" id="OGF78784.1"/>
    </source>
</evidence>
<dbReference type="EMBL" id="MFHI01000019">
    <property type="protein sequence ID" value="OGF78784.1"/>
    <property type="molecule type" value="Genomic_DNA"/>
</dbReference>
<dbReference type="InterPro" id="IPR003959">
    <property type="entry name" value="ATPase_AAA_core"/>
</dbReference>
<dbReference type="Pfam" id="PF10431">
    <property type="entry name" value="ClpB_D2-small"/>
    <property type="match status" value="1"/>
</dbReference>
<dbReference type="PANTHER" id="PTHR11638">
    <property type="entry name" value="ATP-DEPENDENT CLP PROTEASE"/>
    <property type="match status" value="1"/>
</dbReference>
<dbReference type="Pfam" id="PF07724">
    <property type="entry name" value="AAA_2"/>
    <property type="match status" value="1"/>
</dbReference>
<dbReference type="FunFam" id="1.10.8.60:FF:000017">
    <property type="entry name" value="ATP-dependent chaperone ClpB"/>
    <property type="match status" value="1"/>
</dbReference>
<dbReference type="InterPro" id="IPR001270">
    <property type="entry name" value="ClpA/B"/>
</dbReference>
<comment type="subcellular location">
    <subcellularLocation>
        <location evidence="9">Cytoplasm</location>
    </subcellularLocation>
</comment>
<dbReference type="SMART" id="SM00382">
    <property type="entry name" value="AAA"/>
    <property type="match status" value="2"/>
</dbReference>
<keyword evidence="4 9" id="KW-0067">ATP-binding</keyword>
<dbReference type="CDD" id="cd00009">
    <property type="entry name" value="AAA"/>
    <property type="match status" value="1"/>
</dbReference>
<feature type="domain" description="Clp R" evidence="10">
    <location>
        <begin position="4"/>
        <end position="149"/>
    </location>
</feature>
<comment type="similarity">
    <text evidence="1 9">Belongs to the ClpA/ClpB family.</text>
</comment>
<comment type="subunit">
    <text evidence="9">Homohexamer; The oligomerization is ATP-dependent.</text>
</comment>
<dbReference type="InterPro" id="IPR027417">
    <property type="entry name" value="P-loop_NTPase"/>
</dbReference>
<dbReference type="Pfam" id="PF00004">
    <property type="entry name" value="AAA"/>
    <property type="match status" value="1"/>
</dbReference>
<gene>
    <name evidence="9" type="primary">clpB</name>
    <name evidence="11" type="ORF">A2W54_04095</name>
</gene>
<dbReference type="InterPro" id="IPR018368">
    <property type="entry name" value="ClpA/B_CS1"/>
</dbReference>
<evidence type="ECO:0000256" key="3">
    <source>
        <dbReference type="ARBA" id="ARBA00022741"/>
    </source>
</evidence>